<dbReference type="KEGG" id="pdis:D8B20_20785"/>
<dbReference type="Pfam" id="PF02649">
    <property type="entry name" value="GCHY-1"/>
    <property type="match status" value="1"/>
</dbReference>
<name>A0A518XJJ5_9GAMM</name>
<evidence type="ECO:0000256" key="1">
    <source>
        <dbReference type="ARBA" id="ARBA00022801"/>
    </source>
</evidence>
<dbReference type="GO" id="GO:0046654">
    <property type="term" value="P:tetrahydrofolate biosynthetic process"/>
    <property type="evidence" value="ECO:0007669"/>
    <property type="project" value="UniProtKB-UniRule"/>
</dbReference>
<dbReference type="Proteomes" id="UP000319411">
    <property type="component" value="Plasmid unnamed2"/>
</dbReference>
<comment type="similarity">
    <text evidence="2">Belongs to the GTP cyclohydrolase IV family.</text>
</comment>
<organism evidence="3 4">
    <name type="scientific">Candidatus Pantoea soli</name>
    <dbReference type="NCBI Taxonomy" id="3098669"/>
    <lineage>
        <taxon>Bacteria</taxon>
        <taxon>Pseudomonadati</taxon>
        <taxon>Pseudomonadota</taxon>
        <taxon>Gammaproteobacteria</taxon>
        <taxon>Enterobacterales</taxon>
        <taxon>Erwiniaceae</taxon>
        <taxon>Pantoea</taxon>
    </lineage>
</organism>
<evidence type="ECO:0000256" key="2">
    <source>
        <dbReference type="HAMAP-Rule" id="MF_01527"/>
    </source>
</evidence>
<dbReference type="UniPathway" id="UPA00848">
    <property type="reaction ID" value="UER00151"/>
</dbReference>
<dbReference type="AlphaFoldDB" id="A0A518XJJ5"/>
<dbReference type="EMBL" id="CP032704">
    <property type="protein sequence ID" value="QDY44359.1"/>
    <property type="molecule type" value="Genomic_DNA"/>
</dbReference>
<dbReference type="PANTHER" id="PTHR36445:SF1">
    <property type="entry name" value="GTP CYCLOHYDROLASE MPTA"/>
    <property type="match status" value="1"/>
</dbReference>
<dbReference type="GO" id="GO:0003934">
    <property type="term" value="F:GTP cyclohydrolase I activity"/>
    <property type="evidence" value="ECO:0007669"/>
    <property type="project" value="UniProtKB-UniRule"/>
</dbReference>
<accession>A0A518XJJ5</accession>
<dbReference type="NCBIfam" id="NF010200">
    <property type="entry name" value="PRK13674.1-1"/>
    <property type="match status" value="1"/>
</dbReference>
<dbReference type="InterPro" id="IPR003801">
    <property type="entry name" value="GTP_cyclohydrolase_FolE2/MptA"/>
</dbReference>
<comment type="catalytic activity">
    <reaction evidence="2">
        <text>GTP + H2O = 7,8-dihydroneopterin 3'-triphosphate + formate + H(+)</text>
        <dbReference type="Rhea" id="RHEA:17473"/>
        <dbReference type="ChEBI" id="CHEBI:15377"/>
        <dbReference type="ChEBI" id="CHEBI:15378"/>
        <dbReference type="ChEBI" id="CHEBI:15740"/>
        <dbReference type="ChEBI" id="CHEBI:37565"/>
        <dbReference type="ChEBI" id="CHEBI:58462"/>
        <dbReference type="EC" id="3.5.4.16"/>
    </reaction>
</comment>
<dbReference type="RefSeq" id="WP_145891874.1">
    <property type="nucleotide sequence ID" value="NZ_CP032704.1"/>
</dbReference>
<proteinExistence type="inferred from homology"/>
<protein>
    <recommendedName>
        <fullName evidence="2">GTP cyclohydrolase FolE2</fullName>
        <ecNumber evidence="2">3.5.4.16</ecNumber>
    </recommendedName>
</protein>
<keyword evidence="1 2" id="KW-0378">Hydrolase</keyword>
<keyword evidence="4" id="KW-1185">Reference proteome</keyword>
<comment type="pathway">
    <text evidence="2">Cofactor biosynthesis; 7,8-dihydroneopterin triphosphate biosynthesis; 7,8-dihydroneopterin triphosphate from GTP: step 1/1.</text>
</comment>
<dbReference type="HAMAP" id="MF_01527_B">
    <property type="entry name" value="GTP_cyclohydrol_B"/>
    <property type="match status" value="1"/>
</dbReference>
<geneLocation type="plasmid" evidence="3 4">
    <name>unnamed2</name>
</geneLocation>
<comment type="function">
    <text evidence="2">Converts GTP to 7,8-dihydroneopterin triphosphate.</text>
</comment>
<dbReference type="OrthoDB" id="239637at2"/>
<keyword evidence="3" id="KW-0614">Plasmid</keyword>
<dbReference type="EC" id="3.5.4.16" evidence="2"/>
<dbReference type="Gene3D" id="3.10.270.10">
    <property type="entry name" value="Urate Oxidase"/>
    <property type="match status" value="1"/>
</dbReference>
<sequence length="304" mass="33543">MTTSHALCPRSLADVQSSSSELQDIALDWVGMEQIDLPLEFEGRPVNARVDAGINLLNNEMAAKGIHMSRLYMLLDSLTEGEVTPQRVHDVLSAFLSSHPGQSNDASLAIRGDLLLSRKSLNSSQSGWKAYPVSLTARAGKTDEINMKVGIPYASTCPASAALSRQVAQLAFRNAFGQRLDRLPLEEVVSWLGEQGLPATPHSQRSWAWIEVKLKPECSAFPFRHLIDRCELALGTAVQTAVKRSDEQAFALACGQNLMFCEDAARRLYQALQKETEFSSFDIRVEHQESLHAHNAVAKVSRKE</sequence>
<evidence type="ECO:0000313" key="3">
    <source>
        <dbReference type="EMBL" id="QDY44359.1"/>
    </source>
</evidence>
<gene>
    <name evidence="2" type="primary">folE2</name>
    <name evidence="3" type="ORF">D8B20_20785</name>
</gene>
<dbReference type="InterPro" id="IPR022838">
    <property type="entry name" value="GTP_cyclohydrolase_FolE2"/>
</dbReference>
<evidence type="ECO:0000313" key="4">
    <source>
        <dbReference type="Proteomes" id="UP000319411"/>
    </source>
</evidence>
<reference evidence="3 4" key="1">
    <citation type="submission" date="2018-10" db="EMBL/GenBank/DDBJ databases">
        <title>Genome Sequencing of Pantoea dispersa DSM 32899.</title>
        <authorList>
            <person name="Nawrath M."/>
            <person name="Ottenheim C."/>
            <person name="Wilm A."/>
            <person name="Zimmermann W."/>
            <person name="Wu J.C."/>
        </authorList>
    </citation>
    <scope>NUCLEOTIDE SEQUENCE [LARGE SCALE GENOMIC DNA]</scope>
    <source>
        <strain evidence="3 4">DSM 32899</strain>
        <plasmid evidence="3 4">unnamed2</plasmid>
    </source>
</reference>
<dbReference type="PANTHER" id="PTHR36445">
    <property type="entry name" value="GTP CYCLOHYDROLASE MPTA"/>
    <property type="match status" value="1"/>
</dbReference>
<feature type="site" description="May be catalytically important" evidence="2">
    <location>
        <position position="157"/>
    </location>
</feature>